<dbReference type="InterPro" id="IPR000073">
    <property type="entry name" value="AB_hydrolase_1"/>
</dbReference>
<dbReference type="AlphaFoldDB" id="A0A8S4SLE1"/>
<dbReference type="Proteomes" id="UP000838756">
    <property type="component" value="Unassembled WGS sequence"/>
</dbReference>
<evidence type="ECO:0000256" key="9">
    <source>
        <dbReference type="ARBA" id="ARBA00048504"/>
    </source>
</evidence>
<dbReference type="PANTHER" id="PTHR46118:SF4">
    <property type="entry name" value="PROTEIN ABHD11"/>
    <property type="match status" value="1"/>
</dbReference>
<proteinExistence type="inferred from homology"/>
<comment type="catalytic activity">
    <reaction evidence="10">
        <text>1-octadecanoyl-2-(9Z-octadecenoyl)-sn-glycerol + H2O = 2-(9Z-octadecenoyl)-glycerol + octadecanoate + H(+)</text>
        <dbReference type="Rhea" id="RHEA:77103"/>
        <dbReference type="ChEBI" id="CHEBI:15377"/>
        <dbReference type="ChEBI" id="CHEBI:15378"/>
        <dbReference type="ChEBI" id="CHEBI:25629"/>
        <dbReference type="ChEBI" id="CHEBI:73990"/>
        <dbReference type="ChEBI" id="CHEBI:75468"/>
    </reaction>
</comment>
<keyword evidence="14" id="KW-1185">Reference proteome</keyword>
<evidence type="ECO:0000256" key="11">
    <source>
        <dbReference type="ARBA" id="ARBA00048919"/>
    </source>
</evidence>
<evidence type="ECO:0000256" key="5">
    <source>
        <dbReference type="ARBA" id="ARBA00043667"/>
    </source>
</evidence>
<comment type="catalytic activity">
    <reaction evidence="6">
        <text>a 1,3-diacyl-sn-glycerol + H2O = a 1-acyl-sn-glycerol + a fatty acid + H(+)</text>
        <dbReference type="Rhea" id="RHEA:38503"/>
        <dbReference type="ChEBI" id="CHEBI:15377"/>
        <dbReference type="ChEBI" id="CHEBI:15378"/>
        <dbReference type="ChEBI" id="CHEBI:28868"/>
        <dbReference type="ChEBI" id="CHEBI:64683"/>
        <dbReference type="ChEBI" id="CHEBI:77272"/>
    </reaction>
</comment>
<gene>
    <name evidence="13" type="primary">jg17804</name>
    <name evidence="13" type="ORF">PAEG_LOCUS25209</name>
</gene>
<organism evidence="13 14">
    <name type="scientific">Pararge aegeria aegeria</name>
    <dbReference type="NCBI Taxonomy" id="348720"/>
    <lineage>
        <taxon>Eukaryota</taxon>
        <taxon>Metazoa</taxon>
        <taxon>Ecdysozoa</taxon>
        <taxon>Arthropoda</taxon>
        <taxon>Hexapoda</taxon>
        <taxon>Insecta</taxon>
        <taxon>Pterygota</taxon>
        <taxon>Neoptera</taxon>
        <taxon>Endopterygota</taxon>
        <taxon>Lepidoptera</taxon>
        <taxon>Glossata</taxon>
        <taxon>Ditrysia</taxon>
        <taxon>Papilionoidea</taxon>
        <taxon>Nymphalidae</taxon>
        <taxon>Satyrinae</taxon>
        <taxon>Satyrini</taxon>
        <taxon>Parargina</taxon>
        <taxon>Pararge</taxon>
    </lineage>
</organism>
<evidence type="ECO:0000256" key="7">
    <source>
        <dbReference type="ARBA" id="ARBA00044064"/>
    </source>
</evidence>
<dbReference type="InterPro" id="IPR029058">
    <property type="entry name" value="AB_hydrolase_fold"/>
</dbReference>
<evidence type="ECO:0000256" key="8">
    <source>
        <dbReference type="ARBA" id="ARBA00048283"/>
    </source>
</evidence>
<dbReference type="SUPFAM" id="SSF53474">
    <property type="entry name" value="alpha/beta-Hydrolases"/>
    <property type="match status" value="1"/>
</dbReference>
<comment type="catalytic activity">
    <reaction evidence="9">
        <text>1,2-didecanoylglycerol + H2O = decanoylglycerol + decanoate + H(+)</text>
        <dbReference type="Rhea" id="RHEA:48596"/>
        <dbReference type="ChEBI" id="CHEBI:11152"/>
        <dbReference type="ChEBI" id="CHEBI:15377"/>
        <dbReference type="ChEBI" id="CHEBI:15378"/>
        <dbReference type="ChEBI" id="CHEBI:27689"/>
        <dbReference type="ChEBI" id="CHEBI:90605"/>
    </reaction>
</comment>
<dbReference type="Gene3D" id="3.40.50.1820">
    <property type="entry name" value="alpha/beta hydrolase"/>
    <property type="match status" value="1"/>
</dbReference>
<comment type="caution">
    <text evidence="13">The sequence shown here is derived from an EMBL/GenBank/DDBJ whole genome shotgun (WGS) entry which is preliminary data.</text>
</comment>
<keyword evidence="2" id="KW-0378">Hydrolase</keyword>
<comment type="catalytic activity">
    <reaction evidence="8">
        <text>1-octadecanoyl-2-(4Z,7Z,10Z,13Z,16Z,19Z-docosahexaenoyl)-sn-glycerol + H2O = 2-(4Z,7Z,10Z,13Z,16Z,19Z-docosahexaenoyl)-glycerol + octadecanoate + H(+)</text>
        <dbReference type="Rhea" id="RHEA:77107"/>
        <dbReference type="ChEBI" id="CHEBI:15377"/>
        <dbReference type="ChEBI" id="CHEBI:15378"/>
        <dbReference type="ChEBI" id="CHEBI:25629"/>
        <dbReference type="ChEBI" id="CHEBI:77129"/>
        <dbReference type="ChEBI" id="CHEBI:186738"/>
    </reaction>
</comment>
<evidence type="ECO:0000313" key="14">
    <source>
        <dbReference type="Proteomes" id="UP000838756"/>
    </source>
</evidence>
<comment type="catalytic activity">
    <reaction evidence="11">
        <text>1-octadecanoyl-2-(5Z,8Z,11Z,14Z-eicosatetraenoyl)-sn-glycerol + H2O = 2-(5Z,8Z,11Z,14Z-eicosatetraenoyl)-glycerol + octadecanoate + H(+)</text>
        <dbReference type="Rhea" id="RHEA:38507"/>
        <dbReference type="ChEBI" id="CHEBI:15377"/>
        <dbReference type="ChEBI" id="CHEBI:15378"/>
        <dbReference type="ChEBI" id="CHEBI:25629"/>
        <dbReference type="ChEBI" id="CHEBI:52392"/>
        <dbReference type="ChEBI" id="CHEBI:75728"/>
    </reaction>
</comment>
<dbReference type="Pfam" id="PF00561">
    <property type="entry name" value="Abhydrolase_1"/>
    <property type="match status" value="1"/>
</dbReference>
<evidence type="ECO:0000313" key="13">
    <source>
        <dbReference type="EMBL" id="CAH2266218.1"/>
    </source>
</evidence>
<dbReference type="EC" id="3.1.1.116" evidence="3"/>
<dbReference type="EMBL" id="CAKXAJ010026304">
    <property type="protein sequence ID" value="CAH2266218.1"/>
    <property type="molecule type" value="Genomic_DNA"/>
</dbReference>
<evidence type="ECO:0000256" key="10">
    <source>
        <dbReference type="ARBA" id="ARBA00048513"/>
    </source>
</evidence>
<comment type="catalytic activity">
    <reaction evidence="5">
        <text>a 1,2-diacyl-sn-glycerol + H2O = a 2-acylglycerol + a fatty acid + H(+)</text>
        <dbReference type="Rhea" id="RHEA:33275"/>
        <dbReference type="ChEBI" id="CHEBI:15377"/>
        <dbReference type="ChEBI" id="CHEBI:15378"/>
        <dbReference type="ChEBI" id="CHEBI:17389"/>
        <dbReference type="ChEBI" id="CHEBI:17815"/>
        <dbReference type="ChEBI" id="CHEBI:28868"/>
        <dbReference type="EC" id="3.1.1.116"/>
    </reaction>
</comment>
<dbReference type="OrthoDB" id="8119704at2759"/>
<comment type="similarity">
    <text evidence="1">Belongs to the AB hydrolase superfamily.</text>
</comment>
<dbReference type="GO" id="GO:0005739">
    <property type="term" value="C:mitochondrion"/>
    <property type="evidence" value="ECO:0007669"/>
    <property type="project" value="TreeGrafter"/>
</dbReference>
<evidence type="ECO:0000256" key="1">
    <source>
        <dbReference type="ARBA" id="ARBA00008645"/>
    </source>
</evidence>
<evidence type="ECO:0000256" key="3">
    <source>
        <dbReference type="ARBA" id="ARBA00026104"/>
    </source>
</evidence>
<feature type="domain" description="AB hydrolase-1" evidence="12">
    <location>
        <begin position="45"/>
        <end position="129"/>
    </location>
</feature>
<evidence type="ECO:0000256" key="6">
    <source>
        <dbReference type="ARBA" id="ARBA00043742"/>
    </source>
</evidence>
<reference evidence="13" key="1">
    <citation type="submission" date="2022-03" db="EMBL/GenBank/DDBJ databases">
        <authorList>
            <person name="Lindestad O."/>
        </authorList>
    </citation>
    <scope>NUCLEOTIDE SEQUENCE</scope>
</reference>
<accession>A0A8S4SLE1</accession>
<protein>
    <recommendedName>
        <fullName evidence="7">sn-1-specific diacylglycerol lipase ABHD11</fullName>
        <ecNumber evidence="3">3.1.1.116</ecNumber>
    </recommendedName>
    <alternativeName>
        <fullName evidence="4">Alpha/beta hydrolase domain-containing protein 11</fullName>
    </alternativeName>
</protein>
<evidence type="ECO:0000259" key="12">
    <source>
        <dbReference type="Pfam" id="PF00561"/>
    </source>
</evidence>
<sequence length="133" mass="14537">MQRLVKISNIFYYNIPRVIIVKNIGRSAVDLAYKVHGTLESSEEPVVIIHGLLGSKKNWESMSKKINTATQKTVIAVDVRNHGESPHASSHTYPDLASDVSSLITKLSIKQAVIIGHSMGGRTAMVLALSEVE</sequence>
<dbReference type="GO" id="GO:0052689">
    <property type="term" value="F:carboxylic ester hydrolase activity"/>
    <property type="evidence" value="ECO:0007669"/>
    <property type="project" value="TreeGrafter"/>
</dbReference>
<evidence type="ECO:0000256" key="4">
    <source>
        <dbReference type="ARBA" id="ARBA00042703"/>
    </source>
</evidence>
<evidence type="ECO:0000256" key="2">
    <source>
        <dbReference type="ARBA" id="ARBA00022801"/>
    </source>
</evidence>
<dbReference type="PANTHER" id="PTHR46118">
    <property type="entry name" value="PROTEIN ABHD11"/>
    <property type="match status" value="1"/>
</dbReference>
<name>A0A8S4SLE1_9NEOP</name>